<feature type="transmembrane region" description="Helical" evidence="1">
    <location>
        <begin position="197"/>
        <end position="218"/>
    </location>
</feature>
<dbReference type="STRING" id="1121895.GCA_000378485_03552"/>
<evidence type="ECO:0000313" key="2">
    <source>
        <dbReference type="EMBL" id="KGO85987.1"/>
    </source>
</evidence>
<comment type="caution">
    <text evidence="2">The sequence shown here is derived from an EMBL/GenBank/DDBJ whole genome shotgun (WGS) entry which is preliminary data.</text>
</comment>
<evidence type="ECO:0000313" key="3">
    <source>
        <dbReference type="Proteomes" id="UP000030152"/>
    </source>
</evidence>
<name>A0A0A2M022_9FLAO</name>
<dbReference type="AlphaFoldDB" id="A0A0A2M022"/>
<dbReference type="EMBL" id="JRLX01000014">
    <property type="protein sequence ID" value="KGO85987.1"/>
    <property type="molecule type" value="Genomic_DNA"/>
</dbReference>
<keyword evidence="3" id="KW-1185">Reference proteome</keyword>
<keyword evidence="1" id="KW-1133">Transmembrane helix</keyword>
<feature type="transmembrane region" description="Helical" evidence="1">
    <location>
        <begin position="106"/>
        <end position="125"/>
    </location>
</feature>
<feature type="transmembrane region" description="Helical" evidence="1">
    <location>
        <begin position="12"/>
        <end position="29"/>
    </location>
</feature>
<feature type="transmembrane region" description="Helical" evidence="1">
    <location>
        <begin position="225"/>
        <end position="247"/>
    </location>
</feature>
<dbReference type="Proteomes" id="UP000030152">
    <property type="component" value="Unassembled WGS sequence"/>
</dbReference>
<proteinExistence type="predicted"/>
<organism evidence="2 3">
    <name type="scientific">Flavobacterium rivuli WB 3.3-2 = DSM 21788</name>
    <dbReference type="NCBI Taxonomy" id="1121895"/>
    <lineage>
        <taxon>Bacteria</taxon>
        <taxon>Pseudomonadati</taxon>
        <taxon>Bacteroidota</taxon>
        <taxon>Flavobacteriia</taxon>
        <taxon>Flavobacteriales</taxon>
        <taxon>Flavobacteriaceae</taxon>
        <taxon>Flavobacterium</taxon>
    </lineage>
</organism>
<evidence type="ECO:0000256" key="1">
    <source>
        <dbReference type="SAM" id="Phobius"/>
    </source>
</evidence>
<keyword evidence="1" id="KW-0812">Transmembrane</keyword>
<accession>A0A0A2M022</accession>
<keyword evidence="1" id="KW-0472">Membrane</keyword>
<protein>
    <submittedName>
        <fullName evidence="2">Uncharacterized protein</fullName>
    </submittedName>
</protein>
<gene>
    <name evidence="2" type="ORF">Q765_13060</name>
</gene>
<feature type="transmembrane region" description="Helical" evidence="1">
    <location>
        <begin position="41"/>
        <end position="61"/>
    </location>
</feature>
<reference evidence="2 3" key="1">
    <citation type="submission" date="2013-09" db="EMBL/GenBank/DDBJ databases">
        <authorList>
            <person name="Zeng Z."/>
            <person name="Chen C."/>
        </authorList>
    </citation>
    <scope>NUCLEOTIDE SEQUENCE [LARGE SCALE GENOMIC DNA]</scope>
    <source>
        <strain evidence="2 3">WB 3.3-2</strain>
    </source>
</reference>
<dbReference type="eggNOG" id="ENOG5032YJ4">
    <property type="taxonomic scope" value="Bacteria"/>
</dbReference>
<sequence length="267" mass="31499">MLEQNPFSLYDFLGYFVPGSVFIFMIYFLDISESKTFEIRNVLYCLPEVNIGGALFFILAAYISGHILSYLSSITIEWFANMLFGYPSKYILGTTINYSAERIIKIIVSTCLFPPFLVIVIFRLFRFRFLYKEVDGFLKQSIERKIKVLLKRILKLDYQSYSTMNSVNPVDIHRVITHYVFDNSKQHQQKMVNYVSLYGLLRTLCLIFGMFGSSLILLKFKEPNFFCYYGCAFILSVICFMAFVKFYRRYTLEGFMLLITMDFRKRN</sequence>